<name>A0A917F0F0_HALAA</name>
<evidence type="ECO:0000313" key="1">
    <source>
        <dbReference type="EMBL" id="GGF35975.1"/>
    </source>
</evidence>
<dbReference type="AlphaFoldDB" id="A0A917F0F0"/>
<evidence type="ECO:0000313" key="2">
    <source>
        <dbReference type="Proteomes" id="UP000660110"/>
    </source>
</evidence>
<keyword evidence="2" id="KW-1185">Reference proteome</keyword>
<sequence length="44" mass="5241">MEIYQFNKQKGKKITKFDSNFIMNRITQTQKSAHIGVMHLEENI</sequence>
<dbReference type="Proteomes" id="UP000660110">
    <property type="component" value="Unassembled WGS sequence"/>
</dbReference>
<accession>A0A917F0F0</accession>
<dbReference type="EMBL" id="BMEL01000008">
    <property type="protein sequence ID" value="GGF35975.1"/>
    <property type="molecule type" value="Genomic_DNA"/>
</dbReference>
<protein>
    <submittedName>
        <fullName evidence="1">Uncharacterized protein</fullName>
    </submittedName>
</protein>
<gene>
    <name evidence="1" type="ORF">GCM10010954_38740</name>
</gene>
<organism evidence="1 2">
    <name type="scientific">Halobacillus andaensis</name>
    <dbReference type="NCBI Taxonomy" id="1176239"/>
    <lineage>
        <taxon>Bacteria</taxon>
        <taxon>Bacillati</taxon>
        <taxon>Bacillota</taxon>
        <taxon>Bacilli</taxon>
        <taxon>Bacillales</taxon>
        <taxon>Bacillaceae</taxon>
        <taxon>Halobacillus</taxon>
    </lineage>
</organism>
<reference evidence="1" key="2">
    <citation type="submission" date="2020-09" db="EMBL/GenBank/DDBJ databases">
        <authorList>
            <person name="Sun Q."/>
            <person name="Zhou Y."/>
        </authorList>
    </citation>
    <scope>NUCLEOTIDE SEQUENCE</scope>
    <source>
        <strain evidence="1">CGMCC 1.12153</strain>
    </source>
</reference>
<reference evidence="1" key="1">
    <citation type="journal article" date="2014" name="Int. J. Syst. Evol. Microbiol.">
        <title>Complete genome sequence of Corynebacterium casei LMG S-19264T (=DSM 44701T), isolated from a smear-ripened cheese.</title>
        <authorList>
            <consortium name="US DOE Joint Genome Institute (JGI-PGF)"/>
            <person name="Walter F."/>
            <person name="Albersmeier A."/>
            <person name="Kalinowski J."/>
            <person name="Ruckert C."/>
        </authorList>
    </citation>
    <scope>NUCLEOTIDE SEQUENCE</scope>
    <source>
        <strain evidence="1">CGMCC 1.12153</strain>
    </source>
</reference>
<proteinExistence type="predicted"/>
<comment type="caution">
    <text evidence="1">The sequence shown here is derived from an EMBL/GenBank/DDBJ whole genome shotgun (WGS) entry which is preliminary data.</text>
</comment>